<proteinExistence type="predicted"/>
<sequence>MNNTHDVEEILQEKSKILHTTKYENPDDVLDEIGDNNSYILYIYYAMSISWAITSMPMMVSAFLLEEDSNNTFSSIVQEFELIDEKSHLVSWIASSFMLGNMVGGCTLTCQHPNVLDHEIFSRRFF</sequence>
<keyword evidence="1" id="KW-1133">Transmembrane helix</keyword>
<feature type="transmembrane region" description="Helical" evidence="1">
    <location>
        <begin position="42"/>
        <end position="65"/>
    </location>
</feature>
<name>A0A914C903_9BILA</name>
<accession>A0A914C903</accession>
<evidence type="ECO:0000256" key="1">
    <source>
        <dbReference type="SAM" id="Phobius"/>
    </source>
</evidence>
<dbReference type="WBParaSite" id="ACRNAN_Path_620.g2306.t1">
    <property type="protein sequence ID" value="ACRNAN_Path_620.g2306.t1"/>
    <property type="gene ID" value="ACRNAN_Path_620.g2306"/>
</dbReference>
<keyword evidence="1" id="KW-0472">Membrane</keyword>
<dbReference type="AlphaFoldDB" id="A0A914C903"/>
<keyword evidence="1" id="KW-0812">Transmembrane</keyword>
<reference evidence="3" key="1">
    <citation type="submission" date="2022-11" db="UniProtKB">
        <authorList>
            <consortium name="WormBaseParasite"/>
        </authorList>
    </citation>
    <scope>IDENTIFICATION</scope>
</reference>
<evidence type="ECO:0000313" key="3">
    <source>
        <dbReference type="WBParaSite" id="ACRNAN_Path_620.g2306.t1"/>
    </source>
</evidence>
<organism evidence="2 3">
    <name type="scientific">Acrobeloides nanus</name>
    <dbReference type="NCBI Taxonomy" id="290746"/>
    <lineage>
        <taxon>Eukaryota</taxon>
        <taxon>Metazoa</taxon>
        <taxon>Ecdysozoa</taxon>
        <taxon>Nematoda</taxon>
        <taxon>Chromadorea</taxon>
        <taxon>Rhabditida</taxon>
        <taxon>Tylenchina</taxon>
        <taxon>Cephalobomorpha</taxon>
        <taxon>Cephaloboidea</taxon>
        <taxon>Cephalobidae</taxon>
        <taxon>Acrobeloides</taxon>
    </lineage>
</organism>
<keyword evidence="2" id="KW-1185">Reference proteome</keyword>
<protein>
    <submittedName>
        <fullName evidence="3">Uncharacterized protein</fullName>
    </submittedName>
</protein>
<evidence type="ECO:0000313" key="2">
    <source>
        <dbReference type="Proteomes" id="UP000887540"/>
    </source>
</evidence>
<dbReference type="Proteomes" id="UP000887540">
    <property type="component" value="Unplaced"/>
</dbReference>